<dbReference type="Pfam" id="PF02990">
    <property type="entry name" value="EMP70"/>
    <property type="match status" value="1"/>
</dbReference>
<feature type="region of interest" description="Disordered" evidence="9">
    <location>
        <begin position="262"/>
        <end position="309"/>
    </location>
</feature>
<comment type="similarity">
    <text evidence="2 8">Belongs to the nonaspanin (TM9SF) (TC 9.A.2) family.</text>
</comment>
<proteinExistence type="inferred from homology"/>
<comment type="caution">
    <text evidence="8">Lacks conserved residue(s) required for the propagation of feature annotation.</text>
</comment>
<dbReference type="PANTHER" id="PTHR10766:SF177">
    <property type="entry name" value="TRANSMEMBRANE 9 SUPERFAMILY MEMBER 1"/>
    <property type="match status" value="1"/>
</dbReference>
<evidence type="ECO:0000256" key="3">
    <source>
        <dbReference type="ARBA" id="ARBA00022692"/>
    </source>
</evidence>
<evidence type="ECO:0000256" key="9">
    <source>
        <dbReference type="SAM" id="MobiDB-lite"/>
    </source>
</evidence>
<evidence type="ECO:0000256" key="2">
    <source>
        <dbReference type="ARBA" id="ARBA00005227"/>
    </source>
</evidence>
<comment type="function">
    <text evidence="7">Plays an essential role in autophagy.</text>
</comment>
<sequence length="309" mass="35127">MGCKWDRRGERNIEELKEAIEELYYFEFVLDDIPIRGFVGYLEESGFLPHTHKIGLWTHLDFHVEFNGDRVIYANVSVRNVKPLSLDELQAPASMIHTYSVYWHETSFPYERRGERLRDSSFFPRTLEIHWLSIINSMVLVFLLTGFVVIILMRVLRNDFARYNLEEEAAADDFDQADNGWKIVHTDVFRFPPHKSLLCSVLGVGTQFLALGTALQHVRHRADAGVLRLLHPHLLRLLPHAGLGLLLRLAAVHPLHLRQPQDGLTSETMSKSGSAPTHQGEHHARAHSRGSASSCGTFQNSRPPGSSPQ</sequence>
<evidence type="ECO:0000256" key="8">
    <source>
        <dbReference type="RuleBase" id="RU363079"/>
    </source>
</evidence>
<comment type="subcellular location">
    <subcellularLocation>
        <location evidence="1">Cytoplasmic vesicle</location>
        <location evidence="1">Autophagosome membrane</location>
        <topology evidence="1">Multi-pass membrane protein</topology>
    </subcellularLocation>
</comment>
<evidence type="ECO:0000256" key="6">
    <source>
        <dbReference type="ARBA" id="ARBA00023136"/>
    </source>
</evidence>
<feature type="transmembrane region" description="Helical" evidence="8">
    <location>
        <begin position="129"/>
        <end position="153"/>
    </location>
</feature>
<dbReference type="OrthoDB" id="1666796at2759"/>
<evidence type="ECO:0000313" key="11">
    <source>
        <dbReference type="Proteomes" id="UP000287033"/>
    </source>
</evidence>
<dbReference type="InterPro" id="IPR004240">
    <property type="entry name" value="EMP70"/>
</dbReference>
<dbReference type="STRING" id="137246.A0A401RFQ1"/>
<feature type="compositionally biased region" description="Polar residues" evidence="9">
    <location>
        <begin position="295"/>
        <end position="309"/>
    </location>
</feature>
<accession>A0A401RFQ1</accession>
<evidence type="ECO:0000256" key="5">
    <source>
        <dbReference type="ARBA" id="ARBA00022989"/>
    </source>
</evidence>
<dbReference type="PANTHER" id="PTHR10766">
    <property type="entry name" value="TRANSMEMBRANE 9 SUPERFAMILY PROTEIN"/>
    <property type="match status" value="1"/>
</dbReference>
<gene>
    <name evidence="10" type="ORF">chiPu_0021463</name>
</gene>
<dbReference type="EMBL" id="BEZZ01003970">
    <property type="protein sequence ID" value="GCC16979.1"/>
    <property type="molecule type" value="Genomic_DNA"/>
</dbReference>
<dbReference type="AlphaFoldDB" id="A0A401RFQ1"/>
<comment type="caution">
    <text evidence="10">The sequence shown here is derived from an EMBL/GenBank/DDBJ whole genome shotgun (WGS) entry which is preliminary data.</text>
</comment>
<keyword evidence="5 8" id="KW-1133">Transmembrane helix</keyword>
<dbReference type="OMA" id="YLFTHIQ"/>
<keyword evidence="3 8" id="KW-0812">Transmembrane</keyword>
<evidence type="ECO:0000313" key="10">
    <source>
        <dbReference type="EMBL" id="GCC16979.1"/>
    </source>
</evidence>
<keyword evidence="4" id="KW-0732">Signal</keyword>
<feature type="compositionally biased region" description="Polar residues" evidence="9">
    <location>
        <begin position="262"/>
        <end position="277"/>
    </location>
</feature>
<evidence type="ECO:0000256" key="1">
    <source>
        <dbReference type="ARBA" id="ARBA00004542"/>
    </source>
</evidence>
<protein>
    <recommendedName>
        <fullName evidence="8">Transmembrane 9 superfamily member</fullName>
    </recommendedName>
</protein>
<keyword evidence="6 8" id="KW-0472">Membrane</keyword>
<organism evidence="10 11">
    <name type="scientific">Chiloscyllium punctatum</name>
    <name type="common">Brownbanded bambooshark</name>
    <name type="synonym">Hemiscyllium punctatum</name>
    <dbReference type="NCBI Taxonomy" id="137246"/>
    <lineage>
        <taxon>Eukaryota</taxon>
        <taxon>Metazoa</taxon>
        <taxon>Chordata</taxon>
        <taxon>Craniata</taxon>
        <taxon>Vertebrata</taxon>
        <taxon>Chondrichthyes</taxon>
        <taxon>Elasmobranchii</taxon>
        <taxon>Galeomorphii</taxon>
        <taxon>Galeoidea</taxon>
        <taxon>Orectolobiformes</taxon>
        <taxon>Hemiscylliidae</taxon>
        <taxon>Chiloscyllium</taxon>
    </lineage>
</organism>
<keyword evidence="11" id="KW-1185">Reference proteome</keyword>
<name>A0A401RFQ1_CHIPU</name>
<dbReference type="GO" id="GO:0072657">
    <property type="term" value="P:protein localization to membrane"/>
    <property type="evidence" value="ECO:0007669"/>
    <property type="project" value="TreeGrafter"/>
</dbReference>
<evidence type="ECO:0000256" key="4">
    <source>
        <dbReference type="ARBA" id="ARBA00022729"/>
    </source>
</evidence>
<reference evidence="10 11" key="1">
    <citation type="journal article" date="2018" name="Nat. Ecol. Evol.">
        <title>Shark genomes provide insights into elasmobranch evolution and the origin of vertebrates.</title>
        <authorList>
            <person name="Hara Y"/>
            <person name="Yamaguchi K"/>
            <person name="Onimaru K"/>
            <person name="Kadota M"/>
            <person name="Koyanagi M"/>
            <person name="Keeley SD"/>
            <person name="Tatsumi K"/>
            <person name="Tanaka K"/>
            <person name="Motone F"/>
            <person name="Kageyama Y"/>
            <person name="Nozu R"/>
            <person name="Adachi N"/>
            <person name="Nishimura O"/>
            <person name="Nakagawa R"/>
            <person name="Tanegashima C"/>
            <person name="Kiyatake I"/>
            <person name="Matsumoto R"/>
            <person name="Murakumo K"/>
            <person name="Nishida K"/>
            <person name="Terakita A"/>
            <person name="Kuratani S"/>
            <person name="Sato K"/>
            <person name="Hyodo S Kuraku.S."/>
        </authorList>
    </citation>
    <scope>NUCLEOTIDE SEQUENCE [LARGE SCALE GENOMIC DNA]</scope>
</reference>
<dbReference type="GO" id="GO:0000421">
    <property type="term" value="C:autophagosome membrane"/>
    <property type="evidence" value="ECO:0007669"/>
    <property type="project" value="UniProtKB-SubCell"/>
</dbReference>
<dbReference type="Proteomes" id="UP000287033">
    <property type="component" value="Unassembled WGS sequence"/>
</dbReference>
<evidence type="ECO:0000256" key="7">
    <source>
        <dbReference type="ARBA" id="ARBA00037688"/>
    </source>
</evidence>